<dbReference type="OrthoDB" id="8206682at2"/>
<feature type="transmembrane region" description="Helical" evidence="1">
    <location>
        <begin position="261"/>
        <end position="280"/>
    </location>
</feature>
<proteinExistence type="predicted"/>
<dbReference type="InterPro" id="IPR002656">
    <property type="entry name" value="Acyl_transf_3_dom"/>
</dbReference>
<keyword evidence="1" id="KW-1133">Transmembrane helix</keyword>
<feature type="transmembrane region" description="Helical" evidence="1">
    <location>
        <begin position="414"/>
        <end position="432"/>
    </location>
</feature>
<feature type="transmembrane region" description="Helical" evidence="1">
    <location>
        <begin position="301"/>
        <end position="322"/>
    </location>
</feature>
<reference evidence="3" key="1">
    <citation type="submission" date="2023-02" db="EMBL/GenBank/DDBJ databases">
        <title>Kitasatospora phosalacinea NBRC 14362.</title>
        <authorList>
            <person name="Ichikawa N."/>
            <person name="Sato H."/>
            <person name="Tonouchi N."/>
        </authorList>
    </citation>
    <scope>NUCLEOTIDE SEQUENCE</scope>
    <source>
        <strain evidence="3">NBRC 14362</strain>
    </source>
</reference>
<accession>A0A9W6USD7</accession>
<dbReference type="RefSeq" id="WP_081973990.1">
    <property type="nucleotide sequence ID" value="NZ_BSRX01000053.1"/>
</dbReference>
<evidence type="ECO:0000259" key="2">
    <source>
        <dbReference type="Pfam" id="PF01757"/>
    </source>
</evidence>
<feature type="transmembrane region" description="Helical" evidence="1">
    <location>
        <begin position="12"/>
        <end position="33"/>
    </location>
</feature>
<keyword evidence="1" id="KW-0812">Transmembrane</keyword>
<comment type="caution">
    <text evidence="3">The sequence shown here is derived from an EMBL/GenBank/DDBJ whole genome shotgun (WGS) entry which is preliminary data.</text>
</comment>
<feature type="transmembrane region" description="Helical" evidence="1">
    <location>
        <begin position="221"/>
        <end position="241"/>
    </location>
</feature>
<evidence type="ECO:0000313" key="4">
    <source>
        <dbReference type="Proteomes" id="UP001165143"/>
    </source>
</evidence>
<organism evidence="3 4">
    <name type="scientific">Kitasatospora phosalacinea</name>
    <dbReference type="NCBI Taxonomy" id="2065"/>
    <lineage>
        <taxon>Bacteria</taxon>
        <taxon>Bacillati</taxon>
        <taxon>Actinomycetota</taxon>
        <taxon>Actinomycetes</taxon>
        <taxon>Kitasatosporales</taxon>
        <taxon>Streptomycetaceae</taxon>
        <taxon>Kitasatospora</taxon>
    </lineage>
</organism>
<protein>
    <recommendedName>
        <fullName evidence="2">Acyltransferase 3 domain-containing protein</fullName>
    </recommendedName>
</protein>
<feature type="transmembrane region" description="Helical" evidence="1">
    <location>
        <begin position="160"/>
        <end position="180"/>
    </location>
</feature>
<feature type="domain" description="Acyltransferase 3" evidence="2">
    <location>
        <begin position="10"/>
        <end position="355"/>
    </location>
</feature>
<evidence type="ECO:0000256" key="1">
    <source>
        <dbReference type="SAM" id="Phobius"/>
    </source>
</evidence>
<dbReference type="AlphaFoldDB" id="A0A9W6USD7"/>
<dbReference type="Pfam" id="PF01757">
    <property type="entry name" value="Acyl_transf_3"/>
    <property type="match status" value="1"/>
</dbReference>
<feature type="transmembrane region" description="Helical" evidence="1">
    <location>
        <begin position="382"/>
        <end position="402"/>
    </location>
</feature>
<evidence type="ECO:0000313" key="3">
    <source>
        <dbReference type="EMBL" id="GLW58483.1"/>
    </source>
</evidence>
<sequence>MEDGTGRSRYVDLLRAGAIVLVVLGHWLITALVREPDGALTAPELMVTVPWTQWLTLGFQIMPVFFLAGGYAAAGSWERCRAGGGTAAGWIRGRALRLLLPTAAYLVPTLGGLAVAGACGADPALLGMVGWALAMQFWFLPVYLAISALTPWLAALHRHWGLGSVAVLAAAGAGVDLLVLGADTGWADRVGLLNYLLVWAVAYQLGLAWREGGPTARPAFAAALTAGGVAGYAALVGFGPFPVSLVLVSGEGVSNTDPPSLAMLAWLAAQCGLCLLLAPHAERALRARRRAGRLVEPLGRVSMSLYLWHMVPVLAAGAAFYLTDLAPEPEVGSAPWWAWRPVWVLLLAALLGGLLVVLRPVDGLLLRLARRLRPQARTAGPGRAVVLLAGLAAAGWALARWAVLGLARDGAPDLPVLLAFAAGTALVAGAAGRWAGAGAADRPAGAGVQPDGAVEQVG</sequence>
<dbReference type="GO" id="GO:0016747">
    <property type="term" value="F:acyltransferase activity, transferring groups other than amino-acyl groups"/>
    <property type="evidence" value="ECO:0007669"/>
    <property type="project" value="InterPro"/>
</dbReference>
<name>A0A9W6USD7_9ACTN</name>
<feature type="transmembrane region" description="Helical" evidence="1">
    <location>
        <begin position="192"/>
        <end position="209"/>
    </location>
</feature>
<feature type="transmembrane region" description="Helical" evidence="1">
    <location>
        <begin position="342"/>
        <end position="361"/>
    </location>
</feature>
<gene>
    <name evidence="3" type="ORF">Kpho01_64940</name>
</gene>
<feature type="transmembrane region" description="Helical" evidence="1">
    <location>
        <begin position="128"/>
        <end position="153"/>
    </location>
</feature>
<dbReference type="EMBL" id="BSRX01000053">
    <property type="protein sequence ID" value="GLW58483.1"/>
    <property type="molecule type" value="Genomic_DNA"/>
</dbReference>
<dbReference type="Proteomes" id="UP001165143">
    <property type="component" value="Unassembled WGS sequence"/>
</dbReference>
<feature type="transmembrane region" description="Helical" evidence="1">
    <location>
        <begin position="53"/>
        <end position="74"/>
    </location>
</feature>
<feature type="transmembrane region" description="Helical" evidence="1">
    <location>
        <begin position="95"/>
        <end position="116"/>
    </location>
</feature>
<keyword evidence="1" id="KW-0472">Membrane</keyword>